<keyword evidence="4" id="KW-1185">Reference proteome</keyword>
<dbReference type="InterPro" id="IPR036389">
    <property type="entry name" value="RNase_III_sf"/>
</dbReference>
<dbReference type="Pfam" id="PF00636">
    <property type="entry name" value="Ribonuclease_3"/>
    <property type="match status" value="1"/>
</dbReference>
<dbReference type="GO" id="GO:0006396">
    <property type="term" value="P:RNA processing"/>
    <property type="evidence" value="ECO:0007669"/>
    <property type="project" value="InterPro"/>
</dbReference>
<dbReference type="Proteomes" id="UP000311382">
    <property type="component" value="Unassembled WGS sequence"/>
</dbReference>
<evidence type="ECO:0000259" key="2">
    <source>
        <dbReference type="PROSITE" id="PS50142"/>
    </source>
</evidence>
<evidence type="ECO:0000313" key="3">
    <source>
        <dbReference type="EMBL" id="TNY21944.1"/>
    </source>
</evidence>
<dbReference type="PROSITE" id="PS50142">
    <property type="entry name" value="RNASE_3_2"/>
    <property type="match status" value="1"/>
</dbReference>
<dbReference type="Gene3D" id="1.10.1520.10">
    <property type="entry name" value="Ribonuclease III domain"/>
    <property type="match status" value="1"/>
</dbReference>
<dbReference type="STRING" id="5288.A0A5C5G0S4"/>
<feature type="domain" description="RNase III" evidence="2">
    <location>
        <begin position="56"/>
        <end position="166"/>
    </location>
</feature>
<reference evidence="3 4" key="1">
    <citation type="submission" date="2019-03" db="EMBL/GenBank/DDBJ databases">
        <title>Rhodosporidium diobovatum UCD-FST 08-225 genome sequencing, assembly, and annotation.</title>
        <authorList>
            <person name="Fakankun I.U."/>
            <person name="Fristensky B."/>
            <person name="Levin D.B."/>
        </authorList>
    </citation>
    <scope>NUCLEOTIDE SEQUENCE [LARGE SCALE GENOMIC DNA]</scope>
    <source>
        <strain evidence="3 4">UCD-FST 08-225</strain>
    </source>
</reference>
<evidence type="ECO:0000256" key="1">
    <source>
        <dbReference type="SAM" id="MobiDB-lite"/>
    </source>
</evidence>
<comment type="caution">
    <text evidence="3">The sequence shown here is derived from an EMBL/GenBank/DDBJ whole genome shotgun (WGS) entry which is preliminary data.</text>
</comment>
<dbReference type="SMART" id="SM00535">
    <property type="entry name" value="RIBOc"/>
    <property type="match status" value="1"/>
</dbReference>
<dbReference type="CDD" id="cd00593">
    <property type="entry name" value="RIBOc"/>
    <property type="match status" value="1"/>
</dbReference>
<dbReference type="GO" id="GO:0004525">
    <property type="term" value="F:ribonuclease III activity"/>
    <property type="evidence" value="ECO:0007669"/>
    <property type="project" value="InterPro"/>
</dbReference>
<dbReference type="OrthoDB" id="2521676at2759"/>
<dbReference type="EMBL" id="SOZI01000034">
    <property type="protein sequence ID" value="TNY21944.1"/>
    <property type="molecule type" value="Genomic_DNA"/>
</dbReference>
<organism evidence="3 4">
    <name type="scientific">Rhodotorula diobovata</name>
    <dbReference type="NCBI Taxonomy" id="5288"/>
    <lineage>
        <taxon>Eukaryota</taxon>
        <taxon>Fungi</taxon>
        <taxon>Dikarya</taxon>
        <taxon>Basidiomycota</taxon>
        <taxon>Pucciniomycotina</taxon>
        <taxon>Microbotryomycetes</taxon>
        <taxon>Sporidiobolales</taxon>
        <taxon>Sporidiobolaceae</taxon>
        <taxon>Rhodotorula</taxon>
    </lineage>
</organism>
<dbReference type="AlphaFoldDB" id="A0A5C5G0S4"/>
<sequence length="363" mass="39948">MGTDGPRIHPGPSASAPVPQGWKPPHLDIDLSALPPLPPILDHDLARLARTHKCAAFTHVNGRNSSAHLAELESNGRLEWVGDSLLTWLVAARLESMLKHANSGHLFELRKRITSNNTLSTIARHYGLGRQLILGSATVRRLPEMEQKTLANAFEAHLGGVQLSSPDGYRISEALLTYIHVFVSPQVFPQLGDIEKQLKRVPERWEGEPGSKKRRIDEVYPVMGSLMFQPARDGVVEAGKPLDEHDPRAIREVFRSYRIVSQKEPALYSASSAPPPPPSSSPPLLGAPSPSPLRHAPADLAPRAPHRRVPAAHHPPPVKTVDALVHDRGVAIEWFRLVVVVLDSMELTRELRRDMSEVGAGWS</sequence>
<gene>
    <name evidence="3" type="ORF">DMC30DRAFT_415590</name>
</gene>
<name>A0A5C5G0S4_9BASI</name>
<dbReference type="SUPFAM" id="SSF69065">
    <property type="entry name" value="RNase III domain-like"/>
    <property type="match status" value="1"/>
</dbReference>
<accession>A0A5C5G0S4</accession>
<feature type="region of interest" description="Disordered" evidence="1">
    <location>
        <begin position="1"/>
        <end position="22"/>
    </location>
</feature>
<feature type="region of interest" description="Disordered" evidence="1">
    <location>
        <begin position="266"/>
        <end position="299"/>
    </location>
</feature>
<protein>
    <submittedName>
        <fullName evidence="3">Ribonuclease III domain-containing protein</fullName>
    </submittedName>
</protein>
<proteinExistence type="predicted"/>
<dbReference type="InterPro" id="IPR000999">
    <property type="entry name" value="RNase_III_dom"/>
</dbReference>
<evidence type="ECO:0000313" key="4">
    <source>
        <dbReference type="Proteomes" id="UP000311382"/>
    </source>
</evidence>